<sequence length="243" mass="27654">MTKLKWDERFFTEGCSRGVLYLSEYQVKAWAWHGLISATEKRQAEMTSLYYEGRKWGGIAGNIERELKISCYTYPPILDQRMGIVPKAVGVYADEGRPKTFGFTFQSLGSDGSRQVHVYPNLLANPSDREHRTIKETRDPQVMGFDCQVVPQSFKGGDYVAPYFRIDLDSLDAEDLKTATDALYGSDTGDASMEKVLKFIADKMGGKPKWNPQPIDQNQWEFDSAEGNFRWINEADGEFEIDI</sequence>
<protein>
    <submittedName>
        <fullName evidence="1">Tail tube protein</fullName>
    </submittedName>
</protein>
<proteinExistence type="predicted"/>
<name>A0A8S5R2F9_9CAUD</name>
<evidence type="ECO:0000313" key="1">
    <source>
        <dbReference type="EMBL" id="DAE25273.1"/>
    </source>
</evidence>
<dbReference type="EMBL" id="BK015796">
    <property type="protein sequence ID" value="DAE25273.1"/>
    <property type="molecule type" value="Genomic_DNA"/>
</dbReference>
<reference evidence="1" key="1">
    <citation type="journal article" date="2021" name="Proc. Natl. Acad. Sci. U.S.A.">
        <title>A Catalog of Tens of Thousands of Viruses from Human Metagenomes Reveals Hidden Associations with Chronic Diseases.</title>
        <authorList>
            <person name="Tisza M.J."/>
            <person name="Buck C.B."/>
        </authorList>
    </citation>
    <scope>NUCLEOTIDE SEQUENCE</scope>
    <source>
        <strain evidence="1">Ctj7g1</strain>
    </source>
</reference>
<organism evidence="1">
    <name type="scientific">Siphoviridae sp. ctj7g1</name>
    <dbReference type="NCBI Taxonomy" id="2826438"/>
    <lineage>
        <taxon>Viruses</taxon>
        <taxon>Duplodnaviria</taxon>
        <taxon>Heunggongvirae</taxon>
        <taxon>Uroviricota</taxon>
        <taxon>Caudoviricetes</taxon>
    </lineage>
</organism>
<accession>A0A8S5R2F9</accession>